<proteinExistence type="predicted"/>
<dbReference type="InterPro" id="IPR023614">
    <property type="entry name" value="Porin_dom_sf"/>
</dbReference>
<organism evidence="3 4">
    <name type="scientific">Candidatus Bandiella euplotis</name>
    <dbReference type="NCBI Taxonomy" id="1664265"/>
    <lineage>
        <taxon>Bacteria</taxon>
        <taxon>Pseudomonadati</taxon>
        <taxon>Pseudomonadota</taxon>
        <taxon>Alphaproteobacteria</taxon>
        <taxon>Rickettsiales</taxon>
        <taxon>Candidatus Midichloriaceae</taxon>
        <taxon>Candidatus Bandiella</taxon>
    </lineage>
</organism>
<feature type="domain" description="Porin" evidence="2">
    <location>
        <begin position="27"/>
        <end position="397"/>
    </location>
</feature>
<accession>A0ABZ0UJ07</accession>
<sequence length="423" mass="45738">MLNILSIKSCLSHAASTFSIRSFAVMAAVLIGTFCTSADAKVKVKVSGSIDSQWSSIQQAEPFKYKNPSDTTKDKLSSNLLSTDARINFNVRGIAKNGLKYGGLIGLNANTSKAKKEPFMYNRDRSNIAEQVMMYLESVYGRVEIGSYNGVSSAMQVDASTFAAATGGINGDSQYYWNRYMISGNVRTARSFLQSPNLPTNDIGTVGISGVNAGKINYYTPAFSGLRVGVSFVPDSRSHGTANNVSGITRTSQGFQNVFESGILYTTEVKNVGVKVALVTELGKNKIELNKSLKAWNIGANISYRGFVFGGSYGDWGRYNVVKADAQQFGQSTYWSAGVGCAQGPFRASLTHMQSKIGVSVAGQRDTNQLRNTVLGIDYKMSPGLLPYVEFASFKMNDKSAEGQEKDGSNNGRVLLTGIRLIF</sequence>
<evidence type="ECO:0000313" key="3">
    <source>
        <dbReference type="EMBL" id="WPX96066.1"/>
    </source>
</evidence>
<keyword evidence="1" id="KW-0732">Signal</keyword>
<name>A0ABZ0UJ07_9RICK</name>
<protein>
    <submittedName>
        <fullName evidence="3">Porin</fullName>
    </submittedName>
</protein>
<evidence type="ECO:0000256" key="1">
    <source>
        <dbReference type="SAM" id="SignalP"/>
    </source>
</evidence>
<feature type="signal peptide" evidence="1">
    <location>
        <begin position="1"/>
        <end position="27"/>
    </location>
</feature>
<dbReference type="InterPro" id="IPR033900">
    <property type="entry name" value="Gram_neg_porin_domain"/>
</dbReference>
<dbReference type="EMBL" id="CP110820">
    <property type="protein sequence ID" value="WPX96066.1"/>
    <property type="molecule type" value="Genomic_DNA"/>
</dbReference>
<evidence type="ECO:0000259" key="2">
    <source>
        <dbReference type="Pfam" id="PF13609"/>
    </source>
</evidence>
<dbReference type="Pfam" id="PF13609">
    <property type="entry name" value="Porin_4"/>
    <property type="match status" value="1"/>
</dbReference>
<keyword evidence="4" id="KW-1185">Reference proteome</keyword>
<reference evidence="3 4" key="1">
    <citation type="submission" date="2022-11" db="EMBL/GenBank/DDBJ databases">
        <title>Host association and intracellularity evolved multiple times independently in the Rickettsiales.</title>
        <authorList>
            <person name="Castelli M."/>
            <person name="Nardi T."/>
            <person name="Gammuto L."/>
            <person name="Bellinzona G."/>
            <person name="Sabaneyeva E."/>
            <person name="Potekhin A."/>
            <person name="Serra V."/>
            <person name="Petroni G."/>
            <person name="Sassera D."/>
        </authorList>
    </citation>
    <scope>NUCLEOTIDE SEQUENCE [LARGE SCALE GENOMIC DNA]</scope>
    <source>
        <strain evidence="3 4">NDG2</strain>
    </source>
</reference>
<gene>
    <name evidence="3" type="ORF">Bandiella_00169</name>
</gene>
<dbReference type="Gene3D" id="2.40.160.10">
    <property type="entry name" value="Porin"/>
    <property type="match status" value="1"/>
</dbReference>
<evidence type="ECO:0000313" key="4">
    <source>
        <dbReference type="Proteomes" id="UP001327219"/>
    </source>
</evidence>
<dbReference type="Proteomes" id="UP001327219">
    <property type="component" value="Chromosome"/>
</dbReference>
<feature type="chain" id="PRO_5046606072" evidence="1">
    <location>
        <begin position="28"/>
        <end position="423"/>
    </location>
</feature>
<dbReference type="SUPFAM" id="SSF56935">
    <property type="entry name" value="Porins"/>
    <property type="match status" value="1"/>
</dbReference>